<protein>
    <submittedName>
        <fullName evidence="1">Uncharacterized protein</fullName>
    </submittedName>
</protein>
<organism evidence="1 2">
    <name type="scientific">Naganishia cerealis</name>
    <dbReference type="NCBI Taxonomy" id="610337"/>
    <lineage>
        <taxon>Eukaryota</taxon>
        <taxon>Fungi</taxon>
        <taxon>Dikarya</taxon>
        <taxon>Basidiomycota</taxon>
        <taxon>Agaricomycotina</taxon>
        <taxon>Tremellomycetes</taxon>
        <taxon>Filobasidiales</taxon>
        <taxon>Filobasidiaceae</taxon>
        <taxon>Naganishia</taxon>
    </lineage>
</organism>
<gene>
    <name evidence="1" type="ORF">QFC19_000234</name>
</gene>
<evidence type="ECO:0000313" key="1">
    <source>
        <dbReference type="EMBL" id="KAJ9113316.1"/>
    </source>
</evidence>
<keyword evidence="2" id="KW-1185">Reference proteome</keyword>
<proteinExistence type="predicted"/>
<dbReference type="Proteomes" id="UP001241377">
    <property type="component" value="Unassembled WGS sequence"/>
</dbReference>
<name>A0ACC2WPF1_9TREE</name>
<dbReference type="EMBL" id="JASBWR010000002">
    <property type="protein sequence ID" value="KAJ9113316.1"/>
    <property type="molecule type" value="Genomic_DNA"/>
</dbReference>
<accession>A0ACC2WPF1</accession>
<evidence type="ECO:0000313" key="2">
    <source>
        <dbReference type="Proteomes" id="UP001241377"/>
    </source>
</evidence>
<sequence>MSSIDKKSVLKKERKSRRTHKNSRDGCPNCKAKRIKCSEDLPACQNCIKKEYRCGYLDFPPERLEQIRLKNERKKQGRAFHDDMLAHDIMHSRETNNASDKSELASTNHFFKKKDSLRYQLYRDSFVRVVNSNDDSGQFIQQPTADEFEGSKAGFFGEDFLDRRNSYDLSFPLIAPGDPKPLPEAYIQKRLFKLMAREERLKNTFISLLYKKCGGDLKRMINDKFMFSYAPVWNALQSAAFWASIYNQAVILDVYFSFFVDRSLNILLKSCNDYLSMGGDSPSSTSTSPYNDSPTSSVASNSDACYNYEDLAVLTKKSYMIYGELIRNLRESLSRIHIEYLAKISLFAGWSSFLHVHASMETVSLIYTGTASLLSKICNDAQSTADITPTIRVVLDLVNLHLSFCLVPDYRFSVMNEIFNDLEQFMDQFGISEGPGNDRDPICDRVTAYRLIGLHGFLKKLINECYPNIQQINQTRNEGTHNIHFVQTNSLCELIVRWFRIFPSEVMGLSAKCGFMTKMFCLFYTATGKALQNVLSPIRSIWMIDMCNIICARSDMDPSLYAFKYPSNMGESQIIALTRIQARLMRINSFFTYRTMFYSHLLSTTTVLDQKFTQPVLSNTSVPTGILEIIPSKMDIEEQFVSLFDVDTIINYDNYPRLPFFAYDQGYQQVIHQSQLTQTNSMHKPPQINFSLGLGMYDFDPRDLIQRFALRQEKVWRLSTPSIEEWRKRMYCIEMSRREIATSGA</sequence>
<reference evidence="1" key="1">
    <citation type="submission" date="2023-04" db="EMBL/GenBank/DDBJ databases">
        <title>Draft Genome sequencing of Naganishia species isolated from polar environments using Oxford Nanopore Technology.</title>
        <authorList>
            <person name="Leo P."/>
            <person name="Venkateswaran K."/>
        </authorList>
    </citation>
    <scope>NUCLEOTIDE SEQUENCE</scope>
    <source>
        <strain evidence="1">MNA-CCFEE 5261</strain>
    </source>
</reference>
<comment type="caution">
    <text evidence="1">The sequence shown here is derived from an EMBL/GenBank/DDBJ whole genome shotgun (WGS) entry which is preliminary data.</text>
</comment>